<evidence type="ECO:0000256" key="3">
    <source>
        <dbReference type="SAM" id="Phobius"/>
    </source>
</evidence>
<reference evidence="5" key="1">
    <citation type="submission" date="2016-06" db="EMBL/GenBank/DDBJ databases">
        <title>Parallel loss of symbiosis genes in relatives of nitrogen-fixing non-legume Parasponia.</title>
        <authorList>
            <person name="Van Velzen R."/>
            <person name="Holmer R."/>
            <person name="Bu F."/>
            <person name="Rutten L."/>
            <person name="Van Zeijl A."/>
            <person name="Liu W."/>
            <person name="Santuari L."/>
            <person name="Cao Q."/>
            <person name="Sharma T."/>
            <person name="Shen D."/>
            <person name="Roswanjaya Y."/>
            <person name="Wardhani T."/>
            <person name="Kalhor M.S."/>
            <person name="Jansen J."/>
            <person name="Van den Hoogen J."/>
            <person name="Gungor B."/>
            <person name="Hartog M."/>
            <person name="Hontelez J."/>
            <person name="Verver J."/>
            <person name="Yang W.-C."/>
            <person name="Schijlen E."/>
            <person name="Repin R."/>
            <person name="Schilthuizen M."/>
            <person name="Schranz E."/>
            <person name="Heidstra R."/>
            <person name="Miyata K."/>
            <person name="Fedorova E."/>
            <person name="Kohlen W."/>
            <person name="Bisseling T."/>
            <person name="Smit S."/>
            <person name="Geurts R."/>
        </authorList>
    </citation>
    <scope>NUCLEOTIDE SEQUENCE [LARGE SCALE GENOMIC DNA]</scope>
    <source>
        <strain evidence="5">cv. WU1-14</strain>
    </source>
</reference>
<sequence>MERDNQTTITSNSLNSPLILIETPENNINGFNSEKNGEKGTSISRSKEVSGEVKRQLWLAGPIVVVSLVMYFVQVISVMFVGHLGDLTLSGASMATSFASVTGFSLLDPEISAAAGLYARNMIPMSHQIPEDSEHCLPNDAFLCCHILTALLCMLDSDTETQPGLYGSCFGQLNLVVDDCPAVRILYQVLGIMRKDLDCFEICSFEMMVLLSGLLPNPKLETSVLSIWKIDVPCSLNTSSIVWMIPTGVSRALSTRVSNELGAGNSRAARLAVHVVLFMAISEGLLVGLLMILVRNVGGRAYSSDERVVRYVAVMMPILATSNLVDDLQGVCLFRLLIFTGRFSPLYGRSM</sequence>
<keyword evidence="3" id="KW-1133">Transmembrane helix</keyword>
<comment type="caution">
    <text evidence="4">The sequence shown here is derived from an EMBL/GenBank/DDBJ whole genome shotgun (WGS) entry which is preliminary data.</text>
</comment>
<feature type="transmembrane region" description="Helical" evidence="3">
    <location>
        <begin position="57"/>
        <end position="81"/>
    </location>
</feature>
<evidence type="ECO:0000313" key="4">
    <source>
        <dbReference type="EMBL" id="PON71857.1"/>
    </source>
</evidence>
<dbReference type="GO" id="GO:0016020">
    <property type="term" value="C:membrane"/>
    <property type="evidence" value="ECO:0007669"/>
    <property type="project" value="InterPro"/>
</dbReference>
<accession>A0A2P5DF07</accession>
<dbReference type="Pfam" id="PF01554">
    <property type="entry name" value="MatE"/>
    <property type="match status" value="2"/>
</dbReference>
<dbReference type="STRING" id="3476.A0A2P5DF07"/>
<keyword evidence="5" id="KW-1185">Reference proteome</keyword>
<gene>
    <name evidence="4" type="ORF">PanWU01x14_070440</name>
</gene>
<evidence type="ECO:0000313" key="5">
    <source>
        <dbReference type="Proteomes" id="UP000237105"/>
    </source>
</evidence>
<keyword evidence="3" id="KW-0812">Transmembrane</keyword>
<evidence type="ECO:0000256" key="2">
    <source>
        <dbReference type="SAM" id="MobiDB-lite"/>
    </source>
</evidence>
<feature type="transmembrane region" description="Helical" evidence="3">
    <location>
        <begin position="271"/>
        <end position="294"/>
    </location>
</feature>
<dbReference type="GO" id="GO:0042910">
    <property type="term" value="F:xenobiotic transmembrane transporter activity"/>
    <property type="evidence" value="ECO:0007669"/>
    <property type="project" value="InterPro"/>
</dbReference>
<dbReference type="Proteomes" id="UP000237105">
    <property type="component" value="Unassembled WGS sequence"/>
</dbReference>
<name>A0A2P5DF07_PARAD</name>
<dbReference type="PANTHER" id="PTHR11206">
    <property type="entry name" value="MULTIDRUG RESISTANCE PROTEIN"/>
    <property type="match status" value="1"/>
</dbReference>
<proteinExistence type="inferred from homology"/>
<evidence type="ECO:0000256" key="1">
    <source>
        <dbReference type="ARBA" id="ARBA00010199"/>
    </source>
</evidence>
<dbReference type="InterPro" id="IPR002528">
    <property type="entry name" value="MATE_fam"/>
</dbReference>
<dbReference type="GO" id="GO:0015297">
    <property type="term" value="F:antiporter activity"/>
    <property type="evidence" value="ECO:0007669"/>
    <property type="project" value="InterPro"/>
</dbReference>
<dbReference type="OrthoDB" id="2126698at2759"/>
<comment type="similarity">
    <text evidence="1">Belongs to the multi antimicrobial extrusion (MATE) (TC 2.A.66.1) family.</text>
</comment>
<feature type="compositionally biased region" description="Polar residues" evidence="2">
    <location>
        <begin position="26"/>
        <end position="44"/>
    </location>
</feature>
<dbReference type="AlphaFoldDB" id="A0A2P5DF07"/>
<organism evidence="4 5">
    <name type="scientific">Parasponia andersonii</name>
    <name type="common">Sponia andersonii</name>
    <dbReference type="NCBI Taxonomy" id="3476"/>
    <lineage>
        <taxon>Eukaryota</taxon>
        <taxon>Viridiplantae</taxon>
        <taxon>Streptophyta</taxon>
        <taxon>Embryophyta</taxon>
        <taxon>Tracheophyta</taxon>
        <taxon>Spermatophyta</taxon>
        <taxon>Magnoliopsida</taxon>
        <taxon>eudicotyledons</taxon>
        <taxon>Gunneridae</taxon>
        <taxon>Pentapetalae</taxon>
        <taxon>rosids</taxon>
        <taxon>fabids</taxon>
        <taxon>Rosales</taxon>
        <taxon>Cannabaceae</taxon>
        <taxon>Parasponia</taxon>
    </lineage>
</organism>
<feature type="region of interest" description="Disordered" evidence="2">
    <location>
        <begin position="26"/>
        <end position="46"/>
    </location>
</feature>
<protein>
    <submittedName>
        <fullName evidence="4">Multi antimicrobial extrusion protein</fullName>
    </submittedName>
</protein>
<dbReference type="EMBL" id="JXTB01000042">
    <property type="protein sequence ID" value="PON71857.1"/>
    <property type="molecule type" value="Genomic_DNA"/>
</dbReference>
<keyword evidence="3" id="KW-0472">Membrane</keyword>